<proteinExistence type="predicted"/>
<evidence type="ECO:0000313" key="2">
    <source>
        <dbReference type="EMBL" id="MFC0410458.1"/>
    </source>
</evidence>
<gene>
    <name evidence="2" type="ORF">ACFFGY_19570</name>
</gene>
<comment type="caution">
    <text evidence="2">The sequence shown here is derived from an EMBL/GenBank/DDBJ whole genome shotgun (WGS) entry which is preliminary data.</text>
</comment>
<keyword evidence="3" id="KW-1185">Reference proteome</keyword>
<accession>A0ABV6K0Z5</accession>
<evidence type="ECO:0000313" key="3">
    <source>
        <dbReference type="Proteomes" id="UP001589865"/>
    </source>
</evidence>
<evidence type="ECO:0000256" key="1">
    <source>
        <dbReference type="SAM" id="Coils"/>
    </source>
</evidence>
<dbReference type="EMBL" id="JBHLUN010000015">
    <property type="protein sequence ID" value="MFC0410458.1"/>
    <property type="molecule type" value="Genomic_DNA"/>
</dbReference>
<organism evidence="2 3">
    <name type="scientific">Roseomonas elaeocarpi</name>
    <dbReference type="NCBI Taxonomy" id="907779"/>
    <lineage>
        <taxon>Bacteria</taxon>
        <taxon>Pseudomonadati</taxon>
        <taxon>Pseudomonadota</taxon>
        <taxon>Alphaproteobacteria</taxon>
        <taxon>Acetobacterales</taxon>
        <taxon>Roseomonadaceae</taxon>
        <taxon>Roseomonas</taxon>
    </lineage>
</organism>
<keyword evidence="1" id="KW-0175">Coiled coil</keyword>
<feature type="coiled-coil region" evidence="1">
    <location>
        <begin position="15"/>
        <end position="42"/>
    </location>
</feature>
<dbReference type="RefSeq" id="WP_377046209.1">
    <property type="nucleotide sequence ID" value="NZ_JBHLUN010000015.1"/>
</dbReference>
<reference evidence="2 3" key="1">
    <citation type="submission" date="2024-09" db="EMBL/GenBank/DDBJ databases">
        <authorList>
            <person name="Sun Q."/>
            <person name="Mori K."/>
        </authorList>
    </citation>
    <scope>NUCLEOTIDE SEQUENCE [LARGE SCALE GENOMIC DNA]</scope>
    <source>
        <strain evidence="2 3">TBRC 5777</strain>
    </source>
</reference>
<dbReference type="Proteomes" id="UP001589865">
    <property type="component" value="Unassembled WGS sequence"/>
</dbReference>
<protein>
    <submittedName>
        <fullName evidence="2">Uncharacterized protein</fullName>
    </submittedName>
</protein>
<name>A0ABV6K0Z5_9PROT</name>
<sequence length="85" mass="9731">MAQVVPFPVAPGRRLQLALDRLMEAQQEQRRVVREFQEAMRDLRSGTARLGESLGDLDSELRTVGHRVEEAREASRRLEETAARM</sequence>